<keyword evidence="5" id="KW-0862">Zinc</keyword>
<dbReference type="AlphaFoldDB" id="A0AAW0NLD5"/>
<dbReference type="GO" id="GO:0005634">
    <property type="term" value="C:nucleus"/>
    <property type="evidence" value="ECO:0007669"/>
    <property type="project" value="TreeGrafter"/>
</dbReference>
<keyword evidence="3" id="KW-0677">Repeat</keyword>
<reference evidence="9" key="1">
    <citation type="submission" date="2024-04" db="EMBL/GenBank/DDBJ databases">
        <title>Salinicola lusitanus LLJ914,a marine bacterium isolated from the Okinawa Trough.</title>
        <authorList>
            <person name="Li J."/>
        </authorList>
    </citation>
    <scope>NUCLEOTIDE SEQUENCE [LARGE SCALE GENOMIC DNA]</scope>
</reference>
<keyword evidence="9" id="KW-1185">Reference proteome</keyword>
<evidence type="ECO:0000256" key="3">
    <source>
        <dbReference type="ARBA" id="ARBA00022737"/>
    </source>
</evidence>
<dbReference type="GO" id="GO:1990404">
    <property type="term" value="F:NAD+-protein mono-ADP-ribosyltransferase activity"/>
    <property type="evidence" value="ECO:0007669"/>
    <property type="project" value="TreeGrafter"/>
</dbReference>
<dbReference type="GO" id="GO:0003950">
    <property type="term" value="F:NAD+ poly-ADP-ribosyltransferase activity"/>
    <property type="evidence" value="ECO:0007669"/>
    <property type="project" value="TreeGrafter"/>
</dbReference>
<accession>A0AAW0NLD5</accession>
<name>A0AAW0NLD5_9GOBI</name>
<feature type="domain" description="PARP12-like CCCH zinc finger tandem" evidence="7">
    <location>
        <begin position="59"/>
        <end position="104"/>
    </location>
</feature>
<dbReference type="EMBL" id="JBBPFD010000015">
    <property type="protein sequence ID" value="KAK7896314.1"/>
    <property type="molecule type" value="Genomic_DNA"/>
</dbReference>
<organism evidence="8 9">
    <name type="scientific">Mugilogobius chulae</name>
    <name type="common">yellowstripe goby</name>
    <dbReference type="NCBI Taxonomy" id="88201"/>
    <lineage>
        <taxon>Eukaryota</taxon>
        <taxon>Metazoa</taxon>
        <taxon>Chordata</taxon>
        <taxon>Craniata</taxon>
        <taxon>Vertebrata</taxon>
        <taxon>Euteleostomi</taxon>
        <taxon>Actinopterygii</taxon>
        <taxon>Neopterygii</taxon>
        <taxon>Teleostei</taxon>
        <taxon>Neoteleostei</taxon>
        <taxon>Acanthomorphata</taxon>
        <taxon>Gobiaria</taxon>
        <taxon>Gobiiformes</taxon>
        <taxon>Gobioidei</taxon>
        <taxon>Gobiidae</taxon>
        <taxon>Gobionellinae</taxon>
        <taxon>Mugilogobius</taxon>
    </lineage>
</organism>
<sequence>MDKEILKLILNSQGSVDREVLECDLGDVSFITQIISSSRQLVPCWFSGTQKVVARSKVRLCPAKECRGCGGLHLCKNILLSGACAFLQTRRGCSFSHELHTEYNLQVLREFGLETLNRTELCLLLLQSNNSLLPQICHDYNNSWGCWVDCQRLHVCERTLSGDSCSCTRKHSFSAPQPLRLLLEKHIPEHLIGVLKSVYANKKALRLADQQHKDNSSQVASSSDAGNPNKVNDTEQDDTKEDTQIDFAACDSDSSSISTNQNKSTTGNNDGPTKKRNRRRNRQKNKTPAVAAAASGHGGLELSNTNQCEENVQDPNTTMRMCEGSNPDSSSTLTTSQSKDRR</sequence>
<keyword evidence="1" id="KW-0597">Phosphoprotein</keyword>
<keyword evidence="2" id="KW-0479">Metal-binding</keyword>
<evidence type="ECO:0000259" key="7">
    <source>
        <dbReference type="Pfam" id="PF25261"/>
    </source>
</evidence>
<proteinExistence type="predicted"/>
<feature type="compositionally biased region" description="Polar residues" evidence="6">
    <location>
        <begin position="216"/>
        <end position="231"/>
    </location>
</feature>
<dbReference type="Proteomes" id="UP001460270">
    <property type="component" value="Unassembled WGS sequence"/>
</dbReference>
<feature type="compositionally biased region" description="Basic residues" evidence="6">
    <location>
        <begin position="274"/>
        <end position="285"/>
    </location>
</feature>
<dbReference type="InterPro" id="IPR051712">
    <property type="entry name" value="ARTD-AVP"/>
</dbReference>
<feature type="compositionally biased region" description="Polar residues" evidence="6">
    <location>
        <begin position="302"/>
        <end position="319"/>
    </location>
</feature>
<evidence type="ECO:0000313" key="9">
    <source>
        <dbReference type="Proteomes" id="UP001460270"/>
    </source>
</evidence>
<feature type="region of interest" description="Disordered" evidence="6">
    <location>
        <begin position="209"/>
        <end position="342"/>
    </location>
</feature>
<evidence type="ECO:0000256" key="4">
    <source>
        <dbReference type="ARBA" id="ARBA00022771"/>
    </source>
</evidence>
<feature type="compositionally biased region" description="Polar residues" evidence="6">
    <location>
        <begin position="252"/>
        <end position="271"/>
    </location>
</feature>
<comment type="caution">
    <text evidence="8">The sequence shown here is derived from an EMBL/GenBank/DDBJ whole genome shotgun (WGS) entry which is preliminary data.</text>
</comment>
<keyword evidence="4" id="KW-0863">Zinc-finger</keyword>
<dbReference type="InterPro" id="IPR057602">
    <property type="entry name" value="Zfn-CCCH_PARP12"/>
</dbReference>
<dbReference type="GO" id="GO:0008270">
    <property type="term" value="F:zinc ion binding"/>
    <property type="evidence" value="ECO:0007669"/>
    <property type="project" value="UniProtKB-KW"/>
</dbReference>
<dbReference type="Pfam" id="PF25261">
    <property type="entry name" value="zf-CCCH_PARP12"/>
    <property type="match status" value="1"/>
</dbReference>
<evidence type="ECO:0000313" key="8">
    <source>
        <dbReference type="EMBL" id="KAK7896314.1"/>
    </source>
</evidence>
<dbReference type="PANTHER" id="PTHR45740">
    <property type="entry name" value="POLY [ADP-RIBOSE] POLYMERASE"/>
    <property type="match status" value="1"/>
</dbReference>
<evidence type="ECO:0000256" key="1">
    <source>
        <dbReference type="ARBA" id="ARBA00022553"/>
    </source>
</evidence>
<evidence type="ECO:0000256" key="5">
    <source>
        <dbReference type="ARBA" id="ARBA00022833"/>
    </source>
</evidence>
<evidence type="ECO:0000256" key="2">
    <source>
        <dbReference type="ARBA" id="ARBA00022723"/>
    </source>
</evidence>
<feature type="compositionally biased region" description="Polar residues" evidence="6">
    <location>
        <begin position="326"/>
        <end position="342"/>
    </location>
</feature>
<protein>
    <recommendedName>
        <fullName evidence="7">PARP12-like CCCH zinc finger tandem domain-containing protein</fullName>
    </recommendedName>
</protein>
<dbReference type="PANTHER" id="PTHR45740:SF4">
    <property type="entry name" value="PROTEIN MONO-ADP-RIBOSYLTRANSFERASE PARP11"/>
    <property type="match status" value="1"/>
</dbReference>
<evidence type="ECO:0000256" key="6">
    <source>
        <dbReference type="SAM" id="MobiDB-lite"/>
    </source>
</evidence>
<gene>
    <name evidence="8" type="ORF">WMY93_021639</name>
</gene>